<dbReference type="PANTHER" id="PTHR34322:SF2">
    <property type="entry name" value="TRANSPOSASE IS200-LIKE DOMAIN-CONTAINING PROTEIN"/>
    <property type="match status" value="1"/>
</dbReference>
<evidence type="ECO:0000259" key="1">
    <source>
        <dbReference type="SMART" id="SM01321"/>
    </source>
</evidence>
<organism evidence="2 3">
    <name type="scientific">Coraliomargarita algicola</name>
    <dbReference type="NCBI Taxonomy" id="3092156"/>
    <lineage>
        <taxon>Bacteria</taxon>
        <taxon>Pseudomonadati</taxon>
        <taxon>Verrucomicrobiota</taxon>
        <taxon>Opitutia</taxon>
        <taxon>Puniceicoccales</taxon>
        <taxon>Coraliomargaritaceae</taxon>
        <taxon>Coraliomargarita</taxon>
    </lineage>
</organism>
<reference evidence="2 3" key="1">
    <citation type="submission" date="2023-11" db="EMBL/GenBank/DDBJ databases">
        <title>Coraliomargarita sp. nov., isolated from marine algae.</title>
        <authorList>
            <person name="Lee J.K."/>
            <person name="Baek J.H."/>
            <person name="Kim J.M."/>
            <person name="Choi D.G."/>
            <person name="Jeon C.O."/>
        </authorList>
    </citation>
    <scope>NUCLEOTIDE SEQUENCE [LARGE SCALE GENOMIC DNA]</scope>
    <source>
        <strain evidence="2 3">J2-16</strain>
    </source>
</reference>
<name>A0ABZ0RLY4_9BACT</name>
<dbReference type="SMART" id="SM01321">
    <property type="entry name" value="Y1_Tnp"/>
    <property type="match status" value="1"/>
</dbReference>
<protein>
    <submittedName>
        <fullName evidence="2">Transposase</fullName>
    </submittedName>
</protein>
<accession>A0ABZ0RLY4</accession>
<dbReference type="Pfam" id="PF01797">
    <property type="entry name" value="Y1_Tnp"/>
    <property type="match status" value="1"/>
</dbReference>
<keyword evidence="3" id="KW-1185">Reference proteome</keyword>
<dbReference type="Gene3D" id="3.30.70.1290">
    <property type="entry name" value="Transposase IS200-like"/>
    <property type="match status" value="1"/>
</dbReference>
<evidence type="ECO:0000313" key="2">
    <source>
        <dbReference type="EMBL" id="WPJ97226.1"/>
    </source>
</evidence>
<dbReference type="InterPro" id="IPR002686">
    <property type="entry name" value="Transposase_17"/>
</dbReference>
<dbReference type="RefSeq" id="WP_319834071.1">
    <property type="nucleotide sequence ID" value="NZ_CP138858.1"/>
</dbReference>
<gene>
    <name evidence="2" type="ORF">SH580_05835</name>
</gene>
<dbReference type="PANTHER" id="PTHR34322">
    <property type="entry name" value="TRANSPOSASE, Y1_TNP DOMAIN-CONTAINING"/>
    <property type="match status" value="1"/>
</dbReference>
<dbReference type="EMBL" id="CP138858">
    <property type="protein sequence ID" value="WPJ97226.1"/>
    <property type="molecule type" value="Genomic_DNA"/>
</dbReference>
<proteinExistence type="predicted"/>
<dbReference type="Proteomes" id="UP001324993">
    <property type="component" value="Chromosome"/>
</dbReference>
<sequence length="87" mass="10042">MARSLRIERSGGVYHVINRGNYRQDLLINDGVHETFERCLFEACEKCGWVLEGFCVMTNHFHLVIRTPNGNLVYGMFRGLWPTRPAA</sequence>
<dbReference type="SUPFAM" id="SSF143422">
    <property type="entry name" value="Transposase IS200-like"/>
    <property type="match status" value="1"/>
</dbReference>
<feature type="domain" description="Transposase IS200-like" evidence="1">
    <location>
        <begin position="9"/>
        <end position="84"/>
    </location>
</feature>
<evidence type="ECO:0000313" key="3">
    <source>
        <dbReference type="Proteomes" id="UP001324993"/>
    </source>
</evidence>
<dbReference type="InterPro" id="IPR036515">
    <property type="entry name" value="Transposase_17_sf"/>
</dbReference>